<name>A0A0V0IP74_SOLCH</name>
<proteinExistence type="predicted"/>
<sequence>MKRVRYSIGKSKMCLKFFQVNINKQETEAFKSSNRLTNTKASNMVFSKQQHTFRKRSPYLQWRFPSVWLHSSHRAPHDQPMSADTTIPFWANPLQLNLCETSLFKPFYIFFFFWKEHPHICKETR</sequence>
<dbReference type="EMBL" id="GEDG01004194">
    <property type="protein sequence ID" value="JAP34227.1"/>
    <property type="molecule type" value="Transcribed_RNA"/>
</dbReference>
<evidence type="ECO:0000313" key="1">
    <source>
        <dbReference type="EMBL" id="JAP34227.1"/>
    </source>
</evidence>
<protein>
    <submittedName>
        <fullName evidence="1">Putative ovule protein</fullName>
    </submittedName>
</protein>
<reference evidence="1" key="1">
    <citation type="submission" date="2015-12" db="EMBL/GenBank/DDBJ databases">
        <title>Gene expression during late stages of embryo sac development: a critical building block for successful pollen-pistil interactions.</title>
        <authorList>
            <person name="Liu Y."/>
            <person name="Joly V."/>
            <person name="Sabar M."/>
            <person name="Matton D.P."/>
        </authorList>
    </citation>
    <scope>NUCLEOTIDE SEQUENCE</scope>
</reference>
<accession>A0A0V0IP74</accession>
<dbReference type="AlphaFoldDB" id="A0A0V0IP74"/>
<organism evidence="1">
    <name type="scientific">Solanum chacoense</name>
    <name type="common">Chaco potato</name>
    <dbReference type="NCBI Taxonomy" id="4108"/>
    <lineage>
        <taxon>Eukaryota</taxon>
        <taxon>Viridiplantae</taxon>
        <taxon>Streptophyta</taxon>
        <taxon>Embryophyta</taxon>
        <taxon>Tracheophyta</taxon>
        <taxon>Spermatophyta</taxon>
        <taxon>Magnoliopsida</taxon>
        <taxon>eudicotyledons</taxon>
        <taxon>Gunneridae</taxon>
        <taxon>Pentapetalae</taxon>
        <taxon>asterids</taxon>
        <taxon>lamiids</taxon>
        <taxon>Solanales</taxon>
        <taxon>Solanaceae</taxon>
        <taxon>Solanoideae</taxon>
        <taxon>Solaneae</taxon>
        <taxon>Solanum</taxon>
    </lineage>
</organism>